<evidence type="ECO:0000256" key="2">
    <source>
        <dbReference type="RuleBase" id="RU363116"/>
    </source>
</evidence>
<keyword evidence="2" id="KW-0564">Palmitate</keyword>
<dbReference type="PANTHER" id="PTHR23248:SF4">
    <property type="entry name" value="PHOSPHOLIPID SCRAMBLASE"/>
    <property type="match status" value="1"/>
</dbReference>
<comment type="function">
    <text evidence="2">May mediate accelerated ATP-independent bidirectional transbilayer migration of phospholipids upon binding calcium ions that results in a loss of phospholipid asymmetry in the plasma membrane.</text>
</comment>
<keyword evidence="2" id="KW-0106">Calcium</keyword>
<dbReference type="EMBL" id="VVIM01000003">
    <property type="protein sequence ID" value="KAB0801506.1"/>
    <property type="molecule type" value="Genomic_DNA"/>
</dbReference>
<evidence type="ECO:0000313" key="3">
    <source>
        <dbReference type="EMBL" id="JAV96523.1"/>
    </source>
</evidence>
<keyword evidence="2" id="KW-0449">Lipoprotein</keyword>
<dbReference type="InParanoid" id="A0A1Y1NF14"/>
<evidence type="ECO:0000313" key="5">
    <source>
        <dbReference type="Proteomes" id="UP000327044"/>
    </source>
</evidence>
<organism evidence="3">
    <name type="scientific">Photinus pyralis</name>
    <name type="common">Common eastern firefly</name>
    <name type="synonym">Lampyris pyralis</name>
    <dbReference type="NCBI Taxonomy" id="7054"/>
    <lineage>
        <taxon>Eukaryota</taxon>
        <taxon>Metazoa</taxon>
        <taxon>Ecdysozoa</taxon>
        <taxon>Arthropoda</taxon>
        <taxon>Hexapoda</taxon>
        <taxon>Insecta</taxon>
        <taxon>Pterygota</taxon>
        <taxon>Neoptera</taxon>
        <taxon>Endopterygota</taxon>
        <taxon>Coleoptera</taxon>
        <taxon>Polyphaga</taxon>
        <taxon>Elateriformia</taxon>
        <taxon>Elateroidea</taxon>
        <taxon>Lampyridae</taxon>
        <taxon>Lampyrinae</taxon>
        <taxon>Photinus</taxon>
    </lineage>
</organism>
<dbReference type="OrthoDB" id="444338at2759"/>
<dbReference type="GO" id="GO:0005886">
    <property type="term" value="C:plasma membrane"/>
    <property type="evidence" value="ECO:0007669"/>
    <property type="project" value="TreeGrafter"/>
</dbReference>
<dbReference type="AlphaFoldDB" id="A0A1Y1NF14"/>
<gene>
    <name evidence="4" type="ORF">PPYR_05860</name>
</gene>
<name>A0A1Y1NF14_PHOPY</name>
<dbReference type="GO" id="GO:0017128">
    <property type="term" value="F:phospholipid scramblase activity"/>
    <property type="evidence" value="ECO:0007669"/>
    <property type="project" value="InterPro"/>
</dbReference>
<dbReference type="Pfam" id="PF03803">
    <property type="entry name" value="Scramblase"/>
    <property type="match status" value="1"/>
</dbReference>
<comment type="cofactor">
    <cofactor evidence="2">
        <name>Ca(2+)</name>
        <dbReference type="ChEBI" id="CHEBI:29108"/>
    </cofactor>
</comment>
<reference evidence="4 5" key="2">
    <citation type="journal article" date="2018" name="Elife">
        <title>Firefly genomes illuminate parallel origins of bioluminescence in beetles.</title>
        <authorList>
            <person name="Fallon T.R."/>
            <person name="Lower S.E."/>
            <person name="Chang C.H."/>
            <person name="Bessho-Uehara M."/>
            <person name="Martin G.J."/>
            <person name="Bewick A.J."/>
            <person name="Behringer M."/>
            <person name="Debat H.J."/>
            <person name="Wong I."/>
            <person name="Day J.C."/>
            <person name="Suvorov A."/>
            <person name="Silva C.J."/>
            <person name="Stanger-Hall K.F."/>
            <person name="Hall D.W."/>
            <person name="Schmitz R.J."/>
            <person name="Nelson D.R."/>
            <person name="Lewis S.M."/>
            <person name="Shigenobu S."/>
            <person name="Bybee S.M."/>
            <person name="Larracuente A.M."/>
            <person name="Oba Y."/>
            <person name="Weng J.K."/>
        </authorList>
    </citation>
    <scope>NUCLEOTIDE SEQUENCE [LARGE SCALE GENOMIC DNA]</scope>
    <source>
        <strain evidence="4">1611_PpyrPB1</strain>
        <tissue evidence="4">Whole body</tissue>
    </source>
</reference>
<proteinExistence type="inferred from homology"/>
<reference evidence="4" key="3">
    <citation type="submission" date="2019-08" db="EMBL/GenBank/DDBJ databases">
        <authorList>
            <consortium name="Photinus pyralis genome working group"/>
            <person name="Fallon T.R."/>
            <person name="Sander Lower S.E."/>
            <person name="Weng J.-K."/>
        </authorList>
    </citation>
    <scope>NUCLEOTIDE SEQUENCE</scope>
    <source>
        <strain evidence="4">1611_PpyrPB1</strain>
        <tissue evidence="4">Whole body</tissue>
    </source>
</reference>
<protein>
    <recommendedName>
        <fullName evidence="2">Phospholipid scramblase</fullName>
    </recommendedName>
</protein>
<comment type="similarity">
    <text evidence="1 2">Belongs to the phospholipid scramblase family.</text>
</comment>
<accession>A0A1Y1NF14</accession>
<dbReference type="FunCoup" id="A0A1Y1NF14">
    <property type="interactions" value="74"/>
</dbReference>
<dbReference type="InterPro" id="IPR005552">
    <property type="entry name" value="Scramblase"/>
</dbReference>
<sequence>MLQIQLQSAPENSYIIENHITDIDLPVYNDRDGAAISIQPQNTDHNNAVPRRPIPVSTVDWQTTNISQFIPLHGLDFLRGAEQLYIQQTIELTDLLAHLESESRYTVKVPHGETLYYAAEQSSSFQRLCFGTSRSFVMKLYDQTQQEALQFRRRSSCIFCYAQSLEVWLSPGDFVGVVKQQLKLSVPTFNIYNRDNDIVYRIEGPHTFACTSLGKDAHFKIFTADGMTQVGSVNHQWDQLQVAYNLCVQFPSRTTDTKHKALLLGAAFLLEYMYYQGSKLLRCRC</sequence>
<dbReference type="PANTHER" id="PTHR23248">
    <property type="entry name" value="PHOSPHOLIPID SCRAMBLASE-RELATED"/>
    <property type="match status" value="1"/>
</dbReference>
<dbReference type="EMBL" id="GEZM01003858">
    <property type="protein sequence ID" value="JAV96523.1"/>
    <property type="molecule type" value="Transcribed_RNA"/>
</dbReference>
<evidence type="ECO:0000256" key="1">
    <source>
        <dbReference type="ARBA" id="ARBA00005350"/>
    </source>
</evidence>
<evidence type="ECO:0000313" key="4">
    <source>
        <dbReference type="EMBL" id="KAB0801506.1"/>
    </source>
</evidence>
<dbReference type="Proteomes" id="UP000327044">
    <property type="component" value="Unassembled WGS sequence"/>
</dbReference>
<reference evidence="3" key="1">
    <citation type="journal article" date="2016" name="Sci. Rep.">
        <title>Molecular characterization of firefly nuptial gifts: a multi-omics approach sheds light on postcopulatory sexual selection.</title>
        <authorList>
            <person name="Al-Wathiqui N."/>
            <person name="Fallon T.R."/>
            <person name="South A."/>
            <person name="Weng J.K."/>
            <person name="Lewis S.M."/>
        </authorList>
    </citation>
    <scope>NUCLEOTIDE SEQUENCE</scope>
</reference>
<keyword evidence="5" id="KW-1185">Reference proteome</keyword>